<keyword evidence="1" id="KW-0812">Transmembrane</keyword>
<gene>
    <name evidence="3" type="ORF">H9X81_08955</name>
</gene>
<evidence type="ECO:0000259" key="2">
    <source>
        <dbReference type="Pfam" id="PF04892"/>
    </source>
</evidence>
<dbReference type="RefSeq" id="WP_204721393.1">
    <property type="nucleotide sequence ID" value="NZ_JACSNR010000008.1"/>
</dbReference>
<keyword evidence="4" id="KW-1185">Reference proteome</keyword>
<sequence>MGGKKVGFMSGTRRPMRWLLPLGAVLLCMGAVWLFSAQSGTLSSGLSRGVLGLIETELPGFYALLARWGRPEYLLRKLAHFSEYLLLGLLLYALLRRKFSPAVSALLAVMLAAGFALTDEWHQLSVPGRDGNLRDVLIDTAGAFTGAVLGCVLTGLRRLLARLRGRKPAA</sequence>
<organism evidence="3 4">
    <name type="scientific">Hydrogenoanaerobacterium saccharovorans</name>
    <dbReference type="NCBI Taxonomy" id="474960"/>
    <lineage>
        <taxon>Bacteria</taxon>
        <taxon>Bacillati</taxon>
        <taxon>Bacillota</taxon>
        <taxon>Clostridia</taxon>
        <taxon>Eubacteriales</taxon>
        <taxon>Oscillospiraceae</taxon>
        <taxon>Hydrogenoanaerobacterium</taxon>
    </lineage>
</organism>
<accession>A0ABS2GMT8</accession>
<feature type="transmembrane region" description="Helical" evidence="1">
    <location>
        <begin position="78"/>
        <end position="95"/>
    </location>
</feature>
<feature type="transmembrane region" description="Helical" evidence="1">
    <location>
        <begin position="138"/>
        <end position="156"/>
    </location>
</feature>
<keyword evidence="1" id="KW-1133">Transmembrane helix</keyword>
<dbReference type="NCBIfam" id="NF037970">
    <property type="entry name" value="vanZ_1"/>
    <property type="match status" value="1"/>
</dbReference>
<dbReference type="Pfam" id="PF04892">
    <property type="entry name" value="VanZ"/>
    <property type="match status" value="1"/>
</dbReference>
<comment type="caution">
    <text evidence="3">The sequence shown here is derived from an EMBL/GenBank/DDBJ whole genome shotgun (WGS) entry which is preliminary data.</text>
</comment>
<dbReference type="InterPro" id="IPR006976">
    <property type="entry name" value="VanZ-like"/>
</dbReference>
<protein>
    <submittedName>
        <fullName evidence="3">VanZ family protein</fullName>
    </submittedName>
</protein>
<reference evidence="3 4" key="1">
    <citation type="journal article" date="2021" name="Sci. Rep.">
        <title>The distribution of antibiotic resistance genes in chicken gut microbiota commensals.</title>
        <authorList>
            <person name="Juricova H."/>
            <person name="Matiasovicova J."/>
            <person name="Kubasova T."/>
            <person name="Cejkova D."/>
            <person name="Rychlik I."/>
        </authorList>
    </citation>
    <scope>NUCLEOTIDE SEQUENCE [LARGE SCALE GENOMIC DNA]</scope>
    <source>
        <strain evidence="3 4">An564</strain>
    </source>
</reference>
<evidence type="ECO:0000313" key="3">
    <source>
        <dbReference type="EMBL" id="MBM6923812.1"/>
    </source>
</evidence>
<proteinExistence type="predicted"/>
<name>A0ABS2GMT8_9FIRM</name>
<evidence type="ECO:0000256" key="1">
    <source>
        <dbReference type="SAM" id="Phobius"/>
    </source>
</evidence>
<keyword evidence="1" id="KW-0472">Membrane</keyword>
<dbReference type="Proteomes" id="UP000724149">
    <property type="component" value="Unassembled WGS sequence"/>
</dbReference>
<feature type="domain" description="VanZ-like" evidence="2">
    <location>
        <begin position="25"/>
        <end position="152"/>
    </location>
</feature>
<evidence type="ECO:0000313" key="4">
    <source>
        <dbReference type="Proteomes" id="UP000724149"/>
    </source>
</evidence>
<feature type="transmembrane region" description="Helical" evidence="1">
    <location>
        <begin position="102"/>
        <end position="118"/>
    </location>
</feature>
<dbReference type="EMBL" id="JACSNR010000008">
    <property type="protein sequence ID" value="MBM6923812.1"/>
    <property type="molecule type" value="Genomic_DNA"/>
</dbReference>